<organism evidence="5 6">
    <name type="scientific">Nocardia vinacea</name>
    <dbReference type="NCBI Taxonomy" id="96468"/>
    <lineage>
        <taxon>Bacteria</taxon>
        <taxon>Bacillati</taxon>
        <taxon>Actinomycetota</taxon>
        <taxon>Actinomycetes</taxon>
        <taxon>Mycobacteriales</taxon>
        <taxon>Nocardiaceae</taxon>
        <taxon>Nocardia</taxon>
    </lineage>
</organism>
<proteinExistence type="predicted"/>
<dbReference type="Gene3D" id="1.10.10.60">
    <property type="entry name" value="Homeodomain-like"/>
    <property type="match status" value="1"/>
</dbReference>
<dbReference type="SMART" id="SM00342">
    <property type="entry name" value="HTH_ARAC"/>
    <property type="match status" value="1"/>
</dbReference>
<dbReference type="InterPro" id="IPR032687">
    <property type="entry name" value="AraC-type_N"/>
</dbReference>
<dbReference type="Pfam" id="PF12833">
    <property type="entry name" value="HTH_18"/>
    <property type="match status" value="1"/>
</dbReference>
<keyword evidence="3" id="KW-0804">Transcription</keyword>
<accession>A0ABZ1YSL1</accession>
<evidence type="ECO:0000256" key="3">
    <source>
        <dbReference type="ARBA" id="ARBA00023163"/>
    </source>
</evidence>
<evidence type="ECO:0000256" key="2">
    <source>
        <dbReference type="ARBA" id="ARBA00023125"/>
    </source>
</evidence>
<evidence type="ECO:0000259" key="4">
    <source>
        <dbReference type="PROSITE" id="PS01124"/>
    </source>
</evidence>
<dbReference type="PANTHER" id="PTHR47894">
    <property type="entry name" value="HTH-TYPE TRANSCRIPTIONAL REGULATOR GADX"/>
    <property type="match status" value="1"/>
</dbReference>
<dbReference type="PANTHER" id="PTHR47894:SF1">
    <property type="entry name" value="HTH-TYPE TRANSCRIPTIONAL REGULATOR VQSM"/>
    <property type="match status" value="1"/>
</dbReference>
<dbReference type="InterPro" id="IPR009057">
    <property type="entry name" value="Homeodomain-like_sf"/>
</dbReference>
<dbReference type="Proteomes" id="UP001432062">
    <property type="component" value="Chromosome"/>
</dbReference>
<evidence type="ECO:0000313" key="6">
    <source>
        <dbReference type="Proteomes" id="UP001432062"/>
    </source>
</evidence>
<gene>
    <name evidence="5" type="ORF">OG563_40230</name>
</gene>
<reference evidence="5" key="1">
    <citation type="submission" date="2022-10" db="EMBL/GenBank/DDBJ databases">
        <title>The complete genomes of actinobacterial strains from the NBC collection.</title>
        <authorList>
            <person name="Joergensen T.S."/>
            <person name="Alvarez Arevalo M."/>
            <person name="Sterndorff E.B."/>
            <person name="Faurdal D."/>
            <person name="Vuksanovic O."/>
            <person name="Mourched A.-S."/>
            <person name="Charusanti P."/>
            <person name="Shaw S."/>
            <person name="Blin K."/>
            <person name="Weber T."/>
        </authorList>
    </citation>
    <scope>NUCLEOTIDE SEQUENCE</scope>
    <source>
        <strain evidence="5">NBC_01482</strain>
    </source>
</reference>
<dbReference type="InterPro" id="IPR018060">
    <property type="entry name" value="HTH_AraC"/>
</dbReference>
<dbReference type="PROSITE" id="PS01124">
    <property type="entry name" value="HTH_ARAC_FAMILY_2"/>
    <property type="match status" value="1"/>
</dbReference>
<dbReference type="SUPFAM" id="SSF46689">
    <property type="entry name" value="Homeodomain-like"/>
    <property type="match status" value="1"/>
</dbReference>
<evidence type="ECO:0000313" key="5">
    <source>
        <dbReference type="EMBL" id="WUV45280.1"/>
    </source>
</evidence>
<keyword evidence="1" id="KW-0805">Transcription regulation</keyword>
<dbReference type="Pfam" id="PF12625">
    <property type="entry name" value="Arabinose_bd"/>
    <property type="match status" value="1"/>
</dbReference>
<sequence>MVTRPHALTDAIIPPIVLSGVVEIGHHLGASVESWFSGTGLDSERLFESDIVKVSYDQSATVLRRALRTLPPVPWGMRLGQRDVLVSMGMLGIALSACASLADALVLGAELHMASGSLVDIEFETIGGEVALSLRQRETDPELTTFLFEEALCTALTFVRTMLGANRSPLSVELSYPAPAYAREYTQFFRCPIEFDAAATRMRFPSSLLASRLPHHHEPTRSVAAAACRQLISLPTFEDDIITAVETLLEGHTRTPLTVTAVARHLNLTERTLRRQLTTAGVSFSAVRDRVRERCATVLLQESALTIGAIAREVGFSSGREFRRAYIRWTGRSPTAARYERN</sequence>
<evidence type="ECO:0000256" key="1">
    <source>
        <dbReference type="ARBA" id="ARBA00023015"/>
    </source>
</evidence>
<name>A0ABZ1YSL1_9NOCA</name>
<protein>
    <submittedName>
        <fullName evidence="5">AraC family transcriptional regulator</fullName>
    </submittedName>
</protein>
<dbReference type="RefSeq" id="WP_329408552.1">
    <property type="nucleotide sequence ID" value="NZ_CP109441.1"/>
</dbReference>
<keyword evidence="2" id="KW-0238">DNA-binding</keyword>
<feature type="domain" description="HTH araC/xylS-type" evidence="4">
    <location>
        <begin position="243"/>
        <end position="340"/>
    </location>
</feature>
<keyword evidence="6" id="KW-1185">Reference proteome</keyword>
<dbReference type="EMBL" id="CP109441">
    <property type="protein sequence ID" value="WUV45280.1"/>
    <property type="molecule type" value="Genomic_DNA"/>
</dbReference>